<protein>
    <submittedName>
        <fullName evidence="1">Uncharacterized protein</fullName>
    </submittedName>
</protein>
<evidence type="ECO:0000313" key="1">
    <source>
        <dbReference type="EMBL" id="CAJ1945797.1"/>
    </source>
</evidence>
<accession>A0AAD2CUB7</accession>
<dbReference type="Proteomes" id="UP001295423">
    <property type="component" value="Unassembled WGS sequence"/>
</dbReference>
<organism evidence="1 2">
    <name type="scientific">Cylindrotheca closterium</name>
    <dbReference type="NCBI Taxonomy" id="2856"/>
    <lineage>
        <taxon>Eukaryota</taxon>
        <taxon>Sar</taxon>
        <taxon>Stramenopiles</taxon>
        <taxon>Ochrophyta</taxon>
        <taxon>Bacillariophyta</taxon>
        <taxon>Bacillariophyceae</taxon>
        <taxon>Bacillariophycidae</taxon>
        <taxon>Bacillariales</taxon>
        <taxon>Bacillariaceae</taxon>
        <taxon>Cylindrotheca</taxon>
    </lineage>
</organism>
<sequence length="69" mass="8127">MEGRHTTLTEERQVMSKKLGFVWDSHAAAWNERVYGEVPETTVSCMEPKQKVQHYERKGRKIEGPRLRL</sequence>
<reference evidence="1" key="1">
    <citation type="submission" date="2023-08" db="EMBL/GenBank/DDBJ databases">
        <authorList>
            <person name="Audoor S."/>
            <person name="Bilcke G."/>
        </authorList>
    </citation>
    <scope>NUCLEOTIDE SEQUENCE</scope>
</reference>
<comment type="caution">
    <text evidence="1">The sequence shown here is derived from an EMBL/GenBank/DDBJ whole genome shotgun (WGS) entry which is preliminary data.</text>
</comment>
<dbReference type="AlphaFoldDB" id="A0AAD2CUB7"/>
<proteinExistence type="predicted"/>
<keyword evidence="2" id="KW-1185">Reference proteome</keyword>
<evidence type="ECO:0000313" key="2">
    <source>
        <dbReference type="Proteomes" id="UP001295423"/>
    </source>
</evidence>
<dbReference type="EMBL" id="CAKOGP040001518">
    <property type="protein sequence ID" value="CAJ1945797.1"/>
    <property type="molecule type" value="Genomic_DNA"/>
</dbReference>
<gene>
    <name evidence="1" type="ORF">CYCCA115_LOCUS9940</name>
</gene>
<name>A0AAD2CUB7_9STRA</name>